<evidence type="ECO:0000313" key="4">
    <source>
        <dbReference type="Proteomes" id="UP000006753"/>
    </source>
</evidence>
<keyword evidence="3" id="KW-0378">Hydrolase</keyword>
<dbReference type="HOGENOM" id="CLU_039077_0_0_1"/>
<dbReference type="GeneID" id="18761082"/>
<feature type="chain" id="PRO_5003853249" evidence="1">
    <location>
        <begin position="25"/>
        <end position="444"/>
    </location>
</feature>
<dbReference type="SUPFAM" id="SSF50630">
    <property type="entry name" value="Acid proteases"/>
    <property type="match status" value="1"/>
</dbReference>
<sequence>MVKSVFSAAGAYLVAALSASSAFAVPTEDHYSKPGISKMIFMPGKESIHGAIMNLTVGNPPQSVGLLSDWTWQSTWIHTPDCAGVHSVERCILAGQQYFEQTKSSTFKNTTYKQQSFLGTDYTPGIPFITTFGKDTICFNSEVDGSQKCLKNTVMQNTNLTNPLPAVFDIAGVFGFAPVLRGMNETFFSAPYQFFKAGVLDSVVGWHMCEQLKDSKSCHGQDYMTVLGGTDQSVYDPRDTVFHDIVVDDCINSGEHLSLSPARTNYWSSRWTGLWIDHKPFSLKATNSPNYNATTRNPRCDSIEPIAIWDEDKFGHGAPMPWDAFNYLVKKTSATPLDVFNLPGISPVNPGAGGLHEVPCRKIESFPTISYEIGGRQRISSVPQQYIDTTLIPGKCLLNARVWDRPVDGAQTFFGLQVLSRTYFQINYATNRVGLTPLNPRLLK</sequence>
<dbReference type="InParanoid" id="K1X7T5"/>
<dbReference type="InterPro" id="IPR033121">
    <property type="entry name" value="PEPTIDASE_A1"/>
</dbReference>
<gene>
    <name evidence="3" type="ORF">MBM_05147</name>
</gene>
<dbReference type="RefSeq" id="XP_007293036.1">
    <property type="nucleotide sequence ID" value="XM_007292974.1"/>
</dbReference>
<name>K1X7T5_MARBU</name>
<organism evidence="3 4">
    <name type="scientific">Marssonina brunnea f. sp. multigermtubi (strain MB_m1)</name>
    <name type="common">Marssonina leaf spot fungus</name>
    <dbReference type="NCBI Taxonomy" id="1072389"/>
    <lineage>
        <taxon>Eukaryota</taxon>
        <taxon>Fungi</taxon>
        <taxon>Dikarya</taxon>
        <taxon>Ascomycota</taxon>
        <taxon>Pezizomycotina</taxon>
        <taxon>Leotiomycetes</taxon>
        <taxon>Helotiales</taxon>
        <taxon>Drepanopezizaceae</taxon>
        <taxon>Drepanopeziza</taxon>
    </lineage>
</organism>
<feature type="domain" description="Peptidase A1" evidence="2">
    <location>
        <begin position="51"/>
        <end position="436"/>
    </location>
</feature>
<evidence type="ECO:0000256" key="1">
    <source>
        <dbReference type="SAM" id="SignalP"/>
    </source>
</evidence>
<dbReference type="Gene3D" id="2.40.70.10">
    <property type="entry name" value="Acid Proteases"/>
    <property type="match status" value="2"/>
</dbReference>
<dbReference type="OMA" id="FVDWTWI"/>
<dbReference type="KEGG" id="mbe:MBM_05147"/>
<dbReference type="STRING" id="1072389.K1X7T5"/>
<dbReference type="OrthoDB" id="771136at2759"/>
<evidence type="ECO:0000313" key="3">
    <source>
        <dbReference type="EMBL" id="EKD16678.1"/>
    </source>
</evidence>
<feature type="signal peptide" evidence="1">
    <location>
        <begin position="1"/>
        <end position="24"/>
    </location>
</feature>
<dbReference type="eggNOG" id="ENOG502SJHI">
    <property type="taxonomic scope" value="Eukaryota"/>
</dbReference>
<accession>K1X7T5</accession>
<dbReference type="AlphaFoldDB" id="K1X7T5"/>
<keyword evidence="1" id="KW-0732">Signal</keyword>
<dbReference type="GO" id="GO:0008233">
    <property type="term" value="F:peptidase activity"/>
    <property type="evidence" value="ECO:0007669"/>
    <property type="project" value="UniProtKB-KW"/>
</dbReference>
<dbReference type="Proteomes" id="UP000006753">
    <property type="component" value="Unassembled WGS sequence"/>
</dbReference>
<dbReference type="GO" id="GO:0006508">
    <property type="term" value="P:proteolysis"/>
    <property type="evidence" value="ECO:0007669"/>
    <property type="project" value="UniProtKB-KW"/>
</dbReference>
<keyword evidence="4" id="KW-1185">Reference proteome</keyword>
<dbReference type="EMBL" id="JH921438">
    <property type="protein sequence ID" value="EKD16678.1"/>
    <property type="molecule type" value="Genomic_DNA"/>
</dbReference>
<reference evidence="3 4" key="1">
    <citation type="journal article" date="2012" name="BMC Genomics">
        <title>Sequencing the genome of Marssonina brunnea reveals fungus-poplar co-evolution.</title>
        <authorList>
            <person name="Zhu S."/>
            <person name="Cao Y.-Z."/>
            <person name="Jiang C."/>
            <person name="Tan B.-Y."/>
            <person name="Wang Z."/>
            <person name="Feng S."/>
            <person name="Zhang L."/>
            <person name="Su X.-H."/>
            <person name="Brejova B."/>
            <person name="Vinar T."/>
            <person name="Xu M."/>
            <person name="Wang M.-X."/>
            <person name="Zhang S.-G."/>
            <person name="Huang M.-R."/>
            <person name="Wu R."/>
            <person name="Zhou Y."/>
        </authorList>
    </citation>
    <scope>NUCLEOTIDE SEQUENCE [LARGE SCALE GENOMIC DNA]</scope>
    <source>
        <strain evidence="3 4">MB_m1</strain>
    </source>
</reference>
<keyword evidence="3" id="KW-0645">Protease</keyword>
<dbReference type="PROSITE" id="PS51767">
    <property type="entry name" value="PEPTIDASE_A1"/>
    <property type="match status" value="1"/>
</dbReference>
<protein>
    <submittedName>
        <fullName evidence="3">Eukaryotic aspartyl protease</fullName>
    </submittedName>
</protein>
<evidence type="ECO:0000259" key="2">
    <source>
        <dbReference type="PROSITE" id="PS51767"/>
    </source>
</evidence>
<dbReference type="InterPro" id="IPR021109">
    <property type="entry name" value="Peptidase_aspartic_dom_sf"/>
</dbReference>
<proteinExistence type="predicted"/>